<feature type="transmembrane region" description="Helical" evidence="7">
    <location>
        <begin position="274"/>
        <end position="301"/>
    </location>
</feature>
<feature type="compositionally biased region" description="Polar residues" evidence="8">
    <location>
        <begin position="72"/>
        <end position="83"/>
    </location>
</feature>
<comment type="catalytic activity">
    <reaction evidence="7">
        <text>a peptidoglycan chain = a peptidoglycan chain with N-acetyl-1,6-anhydromuramyl-[peptide] at the reducing end + a peptidoglycan chain with N-acetylglucosamine at the non-reducing end.</text>
        <dbReference type="EC" id="4.2.2.29"/>
    </reaction>
</comment>
<evidence type="ECO:0000256" key="2">
    <source>
        <dbReference type="ARBA" id="ARBA00022692"/>
    </source>
</evidence>
<evidence type="ECO:0000256" key="5">
    <source>
        <dbReference type="ARBA" id="ARBA00023239"/>
    </source>
</evidence>
<organism evidence="9 10">
    <name type="scientific">Sumerlaea chitinivorans</name>
    <dbReference type="NCBI Taxonomy" id="2250252"/>
    <lineage>
        <taxon>Bacteria</taxon>
        <taxon>Candidatus Sumerlaeota</taxon>
        <taxon>Candidatus Sumerlaeia</taxon>
        <taxon>Candidatus Sumerlaeales</taxon>
        <taxon>Candidatus Sumerlaeaceae</taxon>
        <taxon>Candidatus Sumerlaea</taxon>
    </lineage>
</organism>
<feature type="compositionally biased region" description="Polar residues" evidence="8">
    <location>
        <begin position="671"/>
        <end position="682"/>
    </location>
</feature>
<comment type="subcellular location">
    <subcellularLocation>
        <location evidence="7">Cell membrane</location>
        <topology evidence="7">Single-pass membrane protein</topology>
    </subcellularLocation>
</comment>
<dbReference type="AlphaFoldDB" id="A0A2Z4Y2H9"/>
<keyword evidence="1 7" id="KW-1003">Cell membrane</keyword>
<dbReference type="GO" id="GO:0071555">
    <property type="term" value="P:cell wall organization"/>
    <property type="evidence" value="ECO:0007669"/>
    <property type="project" value="UniProtKB-KW"/>
</dbReference>
<dbReference type="GO" id="GO:0005886">
    <property type="term" value="C:plasma membrane"/>
    <property type="evidence" value="ECO:0007669"/>
    <property type="project" value="UniProtKB-SubCell"/>
</dbReference>
<evidence type="ECO:0000256" key="1">
    <source>
        <dbReference type="ARBA" id="ARBA00022475"/>
    </source>
</evidence>
<gene>
    <name evidence="7" type="primary">mltG</name>
    <name evidence="9" type="ORF">BRCON_0584</name>
</gene>
<evidence type="ECO:0000256" key="4">
    <source>
        <dbReference type="ARBA" id="ARBA00023136"/>
    </source>
</evidence>
<dbReference type="Pfam" id="PF02618">
    <property type="entry name" value="YceG"/>
    <property type="match status" value="1"/>
</dbReference>
<protein>
    <recommendedName>
        <fullName evidence="7">Endolytic murein transglycosylase</fullName>
        <ecNumber evidence="7">4.2.2.29</ecNumber>
    </recommendedName>
    <alternativeName>
        <fullName evidence="7">Peptidoglycan lytic transglycosylase</fullName>
    </alternativeName>
    <alternativeName>
        <fullName evidence="7">Peptidoglycan polymerization terminase</fullName>
    </alternativeName>
</protein>
<feature type="region of interest" description="Disordered" evidence="8">
    <location>
        <begin position="1"/>
        <end position="237"/>
    </location>
</feature>
<evidence type="ECO:0000256" key="8">
    <source>
        <dbReference type="SAM" id="MobiDB-lite"/>
    </source>
</evidence>
<dbReference type="NCBIfam" id="TIGR00247">
    <property type="entry name" value="endolytic transglycosylase MltG"/>
    <property type="match status" value="1"/>
</dbReference>
<feature type="compositionally biased region" description="Basic and acidic residues" evidence="8">
    <location>
        <begin position="1"/>
        <end position="10"/>
    </location>
</feature>
<proteinExistence type="inferred from homology"/>
<feature type="compositionally biased region" description="Polar residues" evidence="8">
    <location>
        <begin position="209"/>
        <end position="237"/>
    </location>
</feature>
<dbReference type="CDD" id="cd08010">
    <property type="entry name" value="MltG_like"/>
    <property type="match status" value="1"/>
</dbReference>
<comment type="function">
    <text evidence="7">Functions as a peptidoglycan terminase that cleaves nascent peptidoglycan strands endolytically to terminate their elongation.</text>
</comment>
<dbReference type="Gene3D" id="3.30.160.60">
    <property type="entry name" value="Classic Zinc Finger"/>
    <property type="match status" value="1"/>
</dbReference>
<evidence type="ECO:0000256" key="3">
    <source>
        <dbReference type="ARBA" id="ARBA00022989"/>
    </source>
</evidence>
<dbReference type="Gene3D" id="3.30.1490.480">
    <property type="entry name" value="Endolytic murein transglycosylase"/>
    <property type="match status" value="1"/>
</dbReference>
<evidence type="ECO:0000256" key="6">
    <source>
        <dbReference type="ARBA" id="ARBA00023316"/>
    </source>
</evidence>
<evidence type="ECO:0000313" key="10">
    <source>
        <dbReference type="Proteomes" id="UP000262583"/>
    </source>
</evidence>
<comment type="similarity">
    <text evidence="7">Belongs to the transglycosylase MltG family.</text>
</comment>
<feature type="compositionally biased region" description="Polar residues" evidence="8">
    <location>
        <begin position="11"/>
        <end position="31"/>
    </location>
</feature>
<dbReference type="GO" id="GO:0009252">
    <property type="term" value="P:peptidoglycan biosynthetic process"/>
    <property type="evidence" value="ECO:0007669"/>
    <property type="project" value="UniProtKB-UniRule"/>
</dbReference>
<accession>A0A2Z4Y2H9</accession>
<name>A0A2Z4Y2H9_SUMC1</name>
<dbReference type="InterPro" id="IPR003770">
    <property type="entry name" value="MLTG-like"/>
</dbReference>
<keyword evidence="5 7" id="KW-0456">Lyase</keyword>
<keyword evidence="4 7" id="KW-0472">Membrane</keyword>
<evidence type="ECO:0000256" key="7">
    <source>
        <dbReference type="HAMAP-Rule" id="MF_02065"/>
    </source>
</evidence>
<dbReference type="HAMAP" id="MF_02065">
    <property type="entry name" value="MltG"/>
    <property type="match status" value="1"/>
</dbReference>
<keyword evidence="2 7" id="KW-0812">Transmembrane</keyword>
<dbReference type="EMBL" id="CP030759">
    <property type="protein sequence ID" value="AXA35361.1"/>
    <property type="molecule type" value="Genomic_DNA"/>
</dbReference>
<dbReference type="PANTHER" id="PTHR30518">
    <property type="entry name" value="ENDOLYTIC MUREIN TRANSGLYCOSYLASE"/>
    <property type="match status" value="1"/>
</dbReference>
<keyword evidence="3 7" id="KW-1133">Transmembrane helix</keyword>
<reference evidence="9 10" key="1">
    <citation type="submission" date="2018-05" db="EMBL/GenBank/DDBJ databases">
        <title>A metagenomic window into the 2 km-deep terrestrial subsurface aquifer revealed taxonomically and functionally diverse microbial community comprising novel uncultured bacterial lineages.</title>
        <authorList>
            <person name="Kadnikov V.V."/>
            <person name="Mardanov A.V."/>
            <person name="Beletsky A.V."/>
            <person name="Banks D."/>
            <person name="Pimenov N.V."/>
            <person name="Frank Y.A."/>
            <person name="Karnachuk O.V."/>
            <person name="Ravin N.V."/>
        </authorList>
    </citation>
    <scope>NUCLEOTIDE SEQUENCE [LARGE SCALE GENOMIC DNA]</scope>
    <source>
        <strain evidence="9">BY</strain>
    </source>
</reference>
<feature type="compositionally biased region" description="Low complexity" evidence="8">
    <location>
        <begin position="688"/>
        <end position="704"/>
    </location>
</feature>
<dbReference type="Proteomes" id="UP000262583">
    <property type="component" value="Chromosome"/>
</dbReference>
<sequence length="704" mass="76769">MADFKEKENFDNNPGGESSAENAATNRTAPSRPQGDSEEDPSADFYVEVWDEDTAGTTPQPSPTQPTPDTVALSQGSSLQPAHQDNKVTHEPPPQTLLAEKSESTESPSRISAPRDEAAAQSDQPSETPIFALALEQAGGVPPALSGADQPTEASDSVEGRIAEAPAVEPTSIDSTIQASDVPLQASVEPDGTNSAASQAIGAPEDAAEQSQQSGSTVTEPAESQNSEGSQPSTSAATSAEVLFPYGEAVPHLEHEETAEIPSQRRKPRKKRSLIGTLLNLISWAILLIVFTVVIVALIYYRYASDRLYNTQFVPERTVILNVNPGDRLPQIIERLRNANLLGSYLGVDDAYLLRYLAWLNNNAHKIKSGAYKLNATMSLSEIYNKLVEGSQDFKITIPEGKTAREIAAIVKRKNELFSEERFLSLVEDQTFIRKLNLDVPSLEGYLYPSTYFFGPGMKEEELITMMVETFKKMAQTHLEGIVRTDNLSFHEHVIMASLIEREARIDSERPLIASVIFNRLKKGMRLEIDASVHYAIGDWSRPLSLDDLKTSHPYNTYLNKGLPPGPICNPRIASLVATFQPAQTDYLYYVYKGDGSHAFAKTYEEHLTNIRLYRKGGQSQLGTRVAKGTREPSPNDPLINASELPADFSAESANDAATSGVVPDAESNLAGKNSGTASAGENDNKLSKNSKTKNGNTKSRSRR</sequence>
<keyword evidence="6 7" id="KW-0961">Cell wall biogenesis/degradation</keyword>
<dbReference type="KEGG" id="schv:BRCON_0584"/>
<evidence type="ECO:0000313" key="9">
    <source>
        <dbReference type="EMBL" id="AXA35361.1"/>
    </source>
</evidence>
<dbReference type="GO" id="GO:0008932">
    <property type="term" value="F:lytic endotransglycosylase activity"/>
    <property type="evidence" value="ECO:0007669"/>
    <property type="project" value="UniProtKB-UniRule"/>
</dbReference>
<feature type="region of interest" description="Disordered" evidence="8">
    <location>
        <begin position="619"/>
        <end position="704"/>
    </location>
</feature>
<feature type="site" description="Important for catalytic activity" evidence="7">
    <location>
        <position position="503"/>
    </location>
</feature>
<dbReference type="PANTHER" id="PTHR30518:SF2">
    <property type="entry name" value="ENDOLYTIC MUREIN TRANSGLYCOSYLASE"/>
    <property type="match status" value="1"/>
</dbReference>
<dbReference type="EC" id="4.2.2.29" evidence="7"/>